<feature type="compositionally biased region" description="Low complexity" evidence="8">
    <location>
        <begin position="346"/>
        <end position="356"/>
    </location>
</feature>
<keyword evidence="2 7" id="KW-0813">Transport</keyword>
<sequence>MSTVSESTAVRPLRKRRGTGGARGERRMAALLLSPTLLVLALVVGYPVLAGLRESLYARGNGLDADGFVVQGDRFVGLDNYKAVFQGDRADAFWNAFGNTTFFTVTTVTLETVIGVGMALIMQQAFRGRALVRASILVPWAIPTAISGLLWRWIFQADGAANAVLGHQVLWTADGFAAKVAVVIAEVWKTSPFIGLLVLAGLQMIPREVHEAAKVDGASALQRFAYVTLPLIKPALLVAVLFRMLDVLRMFDLPAVLVGVNQRSVETLTMLAWFEATNLRYGSAAAYATILFAYIALIAYLFVRLLGADIIGEARRTRKGGARRPGKTDARRSGKGDARGARRTGARGLTGKAAGR</sequence>
<comment type="caution">
    <text evidence="10">The sequence shown here is derived from an EMBL/GenBank/DDBJ whole genome shotgun (WGS) entry which is preliminary data.</text>
</comment>
<dbReference type="InterPro" id="IPR035906">
    <property type="entry name" value="MetI-like_sf"/>
</dbReference>
<feature type="region of interest" description="Disordered" evidence="8">
    <location>
        <begin position="1"/>
        <end position="22"/>
    </location>
</feature>
<evidence type="ECO:0000256" key="5">
    <source>
        <dbReference type="ARBA" id="ARBA00022989"/>
    </source>
</evidence>
<feature type="region of interest" description="Disordered" evidence="8">
    <location>
        <begin position="317"/>
        <end position="356"/>
    </location>
</feature>
<accession>A0ABV9UAD3</accession>
<dbReference type="PANTHER" id="PTHR43005">
    <property type="entry name" value="BLR7065 PROTEIN"/>
    <property type="match status" value="1"/>
</dbReference>
<reference evidence="11" key="1">
    <citation type="journal article" date="2019" name="Int. J. Syst. Evol. Microbiol.">
        <title>The Global Catalogue of Microorganisms (GCM) 10K type strain sequencing project: providing services to taxonomists for standard genome sequencing and annotation.</title>
        <authorList>
            <consortium name="The Broad Institute Genomics Platform"/>
            <consortium name="The Broad Institute Genome Sequencing Center for Infectious Disease"/>
            <person name="Wu L."/>
            <person name="Ma J."/>
        </authorList>
    </citation>
    <scope>NUCLEOTIDE SEQUENCE [LARGE SCALE GENOMIC DNA]</scope>
    <source>
        <strain evidence="11">KLKA75</strain>
    </source>
</reference>
<evidence type="ECO:0000313" key="11">
    <source>
        <dbReference type="Proteomes" id="UP001595872"/>
    </source>
</evidence>
<evidence type="ECO:0000256" key="7">
    <source>
        <dbReference type="RuleBase" id="RU363032"/>
    </source>
</evidence>
<proteinExistence type="inferred from homology"/>
<name>A0ABV9UAD3_9ACTN</name>
<organism evidence="10 11">
    <name type="scientific">Actinomadura gamaensis</name>
    <dbReference type="NCBI Taxonomy" id="1763541"/>
    <lineage>
        <taxon>Bacteria</taxon>
        <taxon>Bacillati</taxon>
        <taxon>Actinomycetota</taxon>
        <taxon>Actinomycetes</taxon>
        <taxon>Streptosporangiales</taxon>
        <taxon>Thermomonosporaceae</taxon>
        <taxon>Actinomadura</taxon>
    </lineage>
</organism>
<dbReference type="PROSITE" id="PS50928">
    <property type="entry name" value="ABC_TM1"/>
    <property type="match status" value="1"/>
</dbReference>
<feature type="domain" description="ABC transmembrane type-1" evidence="9">
    <location>
        <begin position="97"/>
        <end position="302"/>
    </location>
</feature>
<evidence type="ECO:0000256" key="2">
    <source>
        <dbReference type="ARBA" id="ARBA00022448"/>
    </source>
</evidence>
<dbReference type="SUPFAM" id="SSF161098">
    <property type="entry name" value="MetI-like"/>
    <property type="match status" value="1"/>
</dbReference>
<evidence type="ECO:0000256" key="4">
    <source>
        <dbReference type="ARBA" id="ARBA00022692"/>
    </source>
</evidence>
<protein>
    <submittedName>
        <fullName evidence="10">Carbohydrate ABC transporter permease</fullName>
    </submittedName>
</protein>
<dbReference type="Pfam" id="PF00528">
    <property type="entry name" value="BPD_transp_1"/>
    <property type="match status" value="1"/>
</dbReference>
<keyword evidence="5 7" id="KW-1133">Transmembrane helix</keyword>
<comment type="similarity">
    <text evidence="7">Belongs to the binding-protein-dependent transport system permease family.</text>
</comment>
<keyword evidence="11" id="KW-1185">Reference proteome</keyword>
<feature type="transmembrane region" description="Helical" evidence="7">
    <location>
        <begin position="134"/>
        <end position="155"/>
    </location>
</feature>
<dbReference type="PANTHER" id="PTHR43005:SF1">
    <property type="entry name" value="SPERMIDINE_PUTRESCINE TRANSPORT SYSTEM PERMEASE PROTEIN"/>
    <property type="match status" value="1"/>
</dbReference>
<dbReference type="CDD" id="cd06261">
    <property type="entry name" value="TM_PBP2"/>
    <property type="match status" value="1"/>
</dbReference>
<evidence type="ECO:0000256" key="1">
    <source>
        <dbReference type="ARBA" id="ARBA00004651"/>
    </source>
</evidence>
<dbReference type="RefSeq" id="WP_378261360.1">
    <property type="nucleotide sequence ID" value="NZ_JBHSIT010000010.1"/>
</dbReference>
<feature type="transmembrane region" description="Helical" evidence="7">
    <location>
        <begin position="223"/>
        <end position="245"/>
    </location>
</feature>
<evidence type="ECO:0000259" key="9">
    <source>
        <dbReference type="PROSITE" id="PS50928"/>
    </source>
</evidence>
<evidence type="ECO:0000256" key="6">
    <source>
        <dbReference type="ARBA" id="ARBA00023136"/>
    </source>
</evidence>
<gene>
    <name evidence="10" type="ORF">ACFPCY_31890</name>
</gene>
<keyword evidence="3" id="KW-1003">Cell membrane</keyword>
<dbReference type="EMBL" id="JBHSIT010000010">
    <property type="protein sequence ID" value="MFC4911947.1"/>
    <property type="molecule type" value="Genomic_DNA"/>
</dbReference>
<keyword evidence="6 7" id="KW-0472">Membrane</keyword>
<keyword evidence="4 7" id="KW-0812">Transmembrane</keyword>
<dbReference type="Gene3D" id="1.10.3720.10">
    <property type="entry name" value="MetI-like"/>
    <property type="match status" value="1"/>
</dbReference>
<feature type="transmembrane region" description="Helical" evidence="7">
    <location>
        <begin position="284"/>
        <end position="306"/>
    </location>
</feature>
<dbReference type="Proteomes" id="UP001595872">
    <property type="component" value="Unassembled WGS sequence"/>
</dbReference>
<comment type="subcellular location">
    <subcellularLocation>
        <location evidence="1 7">Cell membrane</location>
        <topology evidence="1 7">Multi-pass membrane protein</topology>
    </subcellularLocation>
</comment>
<dbReference type="InterPro" id="IPR000515">
    <property type="entry name" value="MetI-like"/>
</dbReference>
<evidence type="ECO:0000256" key="3">
    <source>
        <dbReference type="ARBA" id="ARBA00022475"/>
    </source>
</evidence>
<feature type="transmembrane region" description="Helical" evidence="7">
    <location>
        <begin position="175"/>
        <end position="202"/>
    </location>
</feature>
<feature type="compositionally biased region" description="Basic and acidic residues" evidence="8">
    <location>
        <begin position="326"/>
        <end position="340"/>
    </location>
</feature>
<evidence type="ECO:0000313" key="10">
    <source>
        <dbReference type="EMBL" id="MFC4911947.1"/>
    </source>
</evidence>
<evidence type="ECO:0000256" key="8">
    <source>
        <dbReference type="SAM" id="MobiDB-lite"/>
    </source>
</evidence>
<feature type="transmembrane region" description="Helical" evidence="7">
    <location>
        <begin position="102"/>
        <end position="122"/>
    </location>
</feature>